<sequence length="191" mass="20516">MTQRLIILDRDGVINHDSDAYIKAPEEWRPIAGSLEAIARLSQAGYRIAIATNQSGLARGLFNRATLDAIHQHLRERVTAAGGRIDWIALCPHGPDDGCACRKPRPGLLLEIAEHFGMNLTDVPVIGDSRRDLQAALAAGAQPWLVLSGNGQRTLAQLRTAPEIGIDLETLPIYPDLSAATTALLDSLSGS</sequence>
<dbReference type="PIRSF" id="PIRSF004682">
    <property type="entry name" value="GmhB"/>
    <property type="match status" value="1"/>
</dbReference>
<keyword evidence="12 14" id="KW-0119">Carbohydrate metabolism</keyword>
<evidence type="ECO:0000256" key="3">
    <source>
        <dbReference type="ARBA" id="ARBA00001947"/>
    </source>
</evidence>
<accession>A0A1H3EPQ1</accession>
<evidence type="ECO:0000256" key="6">
    <source>
        <dbReference type="ARBA" id="ARBA00011245"/>
    </source>
</evidence>
<dbReference type="Pfam" id="PF13242">
    <property type="entry name" value="Hydrolase_like"/>
    <property type="match status" value="1"/>
</dbReference>
<dbReference type="InterPro" id="IPR004446">
    <property type="entry name" value="Heptose_bisP_phosphatase"/>
</dbReference>
<dbReference type="CDD" id="cd07503">
    <property type="entry name" value="HAD_HisB-N"/>
    <property type="match status" value="1"/>
</dbReference>
<dbReference type="PANTHER" id="PTHR42891:SF1">
    <property type="entry name" value="D-GLYCERO-BETA-D-MANNO-HEPTOSE-1,7-BISPHOSPHATE 7-PHOSPHATASE"/>
    <property type="match status" value="1"/>
</dbReference>
<reference evidence="19" key="1">
    <citation type="submission" date="2016-10" db="EMBL/GenBank/DDBJ databases">
        <authorList>
            <person name="Varghese N."/>
            <person name="Submissions S."/>
        </authorList>
    </citation>
    <scope>NUCLEOTIDE SEQUENCE [LARGE SCALE GENOMIC DNA]</scope>
    <source>
        <strain evidence="19">DSM 173</strain>
    </source>
</reference>
<keyword evidence="7 14" id="KW-0963">Cytoplasm</keyword>
<comment type="pathway">
    <text evidence="5">Nucleotide-sugar biosynthesis; ADP-L-glycero-beta-D-manno-heptose biosynthesis; ADP-L-glycero-beta-D-manno-heptose from D-glycero-beta-D-manno-heptose 7-phosphate: step 2/4.</text>
</comment>
<proteinExistence type="inferred from homology"/>
<evidence type="ECO:0000256" key="5">
    <source>
        <dbReference type="ARBA" id="ARBA00004708"/>
    </source>
</evidence>
<comment type="similarity">
    <text evidence="13 14">Belongs to the gmhB family.</text>
</comment>
<comment type="subunit">
    <text evidence="6">Monomer.</text>
</comment>
<dbReference type="OrthoDB" id="9788272at2"/>
<evidence type="ECO:0000256" key="2">
    <source>
        <dbReference type="ARBA" id="ARBA00001946"/>
    </source>
</evidence>
<organism evidence="18 19">
    <name type="scientific">Allochromatium warmingii</name>
    <name type="common">Chromatium warmingii</name>
    <dbReference type="NCBI Taxonomy" id="61595"/>
    <lineage>
        <taxon>Bacteria</taxon>
        <taxon>Pseudomonadati</taxon>
        <taxon>Pseudomonadota</taxon>
        <taxon>Gammaproteobacteria</taxon>
        <taxon>Chromatiales</taxon>
        <taxon>Chromatiaceae</taxon>
        <taxon>Allochromatium</taxon>
    </lineage>
</organism>
<evidence type="ECO:0000256" key="4">
    <source>
        <dbReference type="ARBA" id="ARBA00004496"/>
    </source>
</evidence>
<feature type="site" description="Contributes to substrate recognition" evidence="16">
    <location>
        <position position="102"/>
    </location>
</feature>
<evidence type="ECO:0000256" key="12">
    <source>
        <dbReference type="ARBA" id="ARBA00023277"/>
    </source>
</evidence>
<evidence type="ECO:0000256" key="7">
    <source>
        <dbReference type="ARBA" id="ARBA00022490"/>
    </source>
</evidence>
<feature type="binding site" evidence="17">
    <location>
        <position position="101"/>
    </location>
    <ligand>
        <name>Zn(2+)</name>
        <dbReference type="ChEBI" id="CHEBI:29105"/>
    </ligand>
</feature>
<dbReference type="Proteomes" id="UP000198672">
    <property type="component" value="Unassembled WGS sequence"/>
</dbReference>
<dbReference type="FunFam" id="3.40.50.1000:FF:000168">
    <property type="entry name" value="D,D-heptose 1,7-bisphosphate phosphatase"/>
    <property type="match status" value="1"/>
</dbReference>
<evidence type="ECO:0000256" key="13">
    <source>
        <dbReference type="ARBA" id="ARBA00061616"/>
    </source>
</evidence>
<feature type="site" description="Stabilizes the phosphoryl group" evidence="16">
    <location>
        <position position="103"/>
    </location>
</feature>
<dbReference type="InterPro" id="IPR006543">
    <property type="entry name" value="Histidinol-phos"/>
</dbReference>
<comment type="catalytic activity">
    <reaction evidence="1">
        <text>D-glycero-beta-D-manno-heptose 1,7-bisphosphate + H2O = D-glycero-beta-D-manno-heptose 1-phosphate + phosphate</text>
        <dbReference type="Rhea" id="RHEA:28518"/>
        <dbReference type="ChEBI" id="CHEBI:15377"/>
        <dbReference type="ChEBI" id="CHEBI:43474"/>
        <dbReference type="ChEBI" id="CHEBI:60208"/>
        <dbReference type="ChEBI" id="CHEBI:61593"/>
        <dbReference type="EC" id="3.1.3.82"/>
    </reaction>
</comment>
<feature type="binding site" evidence="17">
    <location>
        <position position="9"/>
    </location>
    <ligand>
        <name>Mg(2+)</name>
        <dbReference type="ChEBI" id="CHEBI:18420"/>
    </ligand>
</feature>
<evidence type="ECO:0000313" key="19">
    <source>
        <dbReference type="Proteomes" id="UP000198672"/>
    </source>
</evidence>
<keyword evidence="8 17" id="KW-0479">Metal-binding</keyword>
<dbReference type="Gene3D" id="3.40.50.1000">
    <property type="entry name" value="HAD superfamily/HAD-like"/>
    <property type="match status" value="1"/>
</dbReference>
<keyword evidence="9 14" id="KW-0378">Hydrolase</keyword>
<dbReference type="GO" id="GO:0005975">
    <property type="term" value="P:carbohydrate metabolic process"/>
    <property type="evidence" value="ECO:0007669"/>
    <property type="project" value="InterPro"/>
</dbReference>
<feature type="active site" description="Nucleophile" evidence="15">
    <location>
        <position position="11"/>
    </location>
</feature>
<feature type="active site" description="Nucleophile" evidence="15">
    <location>
        <position position="9"/>
    </location>
</feature>
<keyword evidence="19" id="KW-1185">Reference proteome</keyword>
<dbReference type="InterPro" id="IPR036412">
    <property type="entry name" value="HAD-like_sf"/>
</dbReference>
<protein>
    <recommendedName>
        <fullName evidence="14">D,D-heptose 1,7-bisphosphate phosphatase</fullName>
        <ecNumber evidence="14">3.1.3.-</ecNumber>
    </recommendedName>
</protein>
<dbReference type="RefSeq" id="WP_091333096.1">
    <property type="nucleotide sequence ID" value="NZ_FNOW01000014.1"/>
</dbReference>
<feature type="binding site" evidence="17">
    <location>
        <position position="93"/>
    </location>
    <ligand>
        <name>Zn(2+)</name>
        <dbReference type="ChEBI" id="CHEBI:29105"/>
    </ligand>
</feature>
<evidence type="ECO:0000256" key="16">
    <source>
        <dbReference type="PIRSR" id="PIRSR004682-3"/>
    </source>
</evidence>
<dbReference type="EC" id="3.1.3.-" evidence="14"/>
<dbReference type="STRING" id="61595.SAMN05421644_11426"/>
<dbReference type="NCBIfam" id="TIGR01656">
    <property type="entry name" value="Histidinol-ppas"/>
    <property type="match status" value="1"/>
</dbReference>
<dbReference type="InterPro" id="IPR023214">
    <property type="entry name" value="HAD_sf"/>
</dbReference>
<dbReference type="SUPFAM" id="SSF56784">
    <property type="entry name" value="HAD-like"/>
    <property type="match status" value="1"/>
</dbReference>
<comment type="cofactor">
    <cofactor evidence="3 17">
        <name>Zn(2+)</name>
        <dbReference type="ChEBI" id="CHEBI:29105"/>
    </cofactor>
</comment>
<keyword evidence="11 17" id="KW-0460">Magnesium</keyword>
<feature type="binding site" evidence="17">
    <location>
        <position position="11"/>
    </location>
    <ligand>
        <name>Mg(2+)</name>
        <dbReference type="ChEBI" id="CHEBI:18420"/>
    </ligand>
</feature>
<dbReference type="NCBIfam" id="NF006506">
    <property type="entry name" value="PRK08942.1"/>
    <property type="match status" value="1"/>
</dbReference>
<gene>
    <name evidence="18" type="ORF">SAMN05421644_11426</name>
</gene>
<dbReference type="InterPro" id="IPR006549">
    <property type="entry name" value="HAD-SF_hydro_IIIA"/>
</dbReference>
<evidence type="ECO:0000256" key="11">
    <source>
        <dbReference type="ARBA" id="ARBA00022842"/>
    </source>
</evidence>
<evidence type="ECO:0000256" key="9">
    <source>
        <dbReference type="ARBA" id="ARBA00022801"/>
    </source>
</evidence>
<evidence type="ECO:0000256" key="14">
    <source>
        <dbReference type="PIRNR" id="PIRNR004682"/>
    </source>
</evidence>
<feature type="binding site" evidence="17">
    <location>
        <position position="128"/>
    </location>
    <ligand>
        <name>Mg(2+)</name>
        <dbReference type="ChEBI" id="CHEBI:18420"/>
    </ligand>
</feature>
<evidence type="ECO:0000313" key="18">
    <source>
        <dbReference type="EMBL" id="SDX80726.1"/>
    </source>
</evidence>
<evidence type="ECO:0000256" key="8">
    <source>
        <dbReference type="ARBA" id="ARBA00022723"/>
    </source>
</evidence>
<feature type="site" description="Stabilizes the phosphoryl group" evidence="16">
    <location>
        <position position="52"/>
    </location>
</feature>
<dbReference type="GO" id="GO:0046872">
    <property type="term" value="F:metal ion binding"/>
    <property type="evidence" value="ECO:0007669"/>
    <property type="project" value="UniProtKB-KW"/>
</dbReference>
<comment type="cofactor">
    <cofactor evidence="2 17">
        <name>Mg(2+)</name>
        <dbReference type="ChEBI" id="CHEBI:18420"/>
    </cofactor>
</comment>
<dbReference type="PANTHER" id="PTHR42891">
    <property type="entry name" value="D-GLYCERO-BETA-D-MANNO-HEPTOSE-1,7-BISPHOSPHATE 7-PHOSPHATASE"/>
    <property type="match status" value="1"/>
</dbReference>
<name>A0A1H3EPQ1_ALLWA</name>
<keyword evidence="10 17" id="KW-0862">Zinc</keyword>
<evidence type="ECO:0000256" key="17">
    <source>
        <dbReference type="PIRSR" id="PIRSR004682-4"/>
    </source>
</evidence>
<dbReference type="AlphaFoldDB" id="A0A1H3EPQ1"/>
<dbReference type="EMBL" id="FNOW01000014">
    <property type="protein sequence ID" value="SDX80726.1"/>
    <property type="molecule type" value="Genomic_DNA"/>
</dbReference>
<evidence type="ECO:0000256" key="10">
    <source>
        <dbReference type="ARBA" id="ARBA00022833"/>
    </source>
</evidence>
<comment type="subcellular location">
    <subcellularLocation>
        <location evidence="4 14">Cytoplasm</location>
    </subcellularLocation>
</comment>
<evidence type="ECO:0000256" key="1">
    <source>
        <dbReference type="ARBA" id="ARBA00001226"/>
    </source>
</evidence>
<evidence type="ECO:0000256" key="15">
    <source>
        <dbReference type="PIRSR" id="PIRSR004682-1"/>
    </source>
</evidence>
<feature type="binding site" evidence="17">
    <location>
        <position position="99"/>
    </location>
    <ligand>
        <name>Zn(2+)</name>
        <dbReference type="ChEBI" id="CHEBI:29105"/>
    </ligand>
</feature>
<dbReference type="NCBIfam" id="TIGR01662">
    <property type="entry name" value="HAD-SF-IIIA"/>
    <property type="match status" value="1"/>
</dbReference>
<feature type="binding site" evidence="17">
    <location>
        <position position="91"/>
    </location>
    <ligand>
        <name>Zn(2+)</name>
        <dbReference type="ChEBI" id="CHEBI:29105"/>
    </ligand>
</feature>
<dbReference type="GO" id="GO:0034200">
    <property type="term" value="F:D-glycero-beta-D-manno-heptose 1,7-bisphosphate 7-phosphatase activity"/>
    <property type="evidence" value="ECO:0007669"/>
    <property type="project" value="UniProtKB-EC"/>
</dbReference>
<dbReference type="GO" id="GO:0005737">
    <property type="term" value="C:cytoplasm"/>
    <property type="evidence" value="ECO:0007669"/>
    <property type="project" value="UniProtKB-SubCell"/>
</dbReference>